<organism evidence="5 6">
    <name type="scientific">Aspergillus ochraceoroseus</name>
    <dbReference type="NCBI Taxonomy" id="138278"/>
    <lineage>
        <taxon>Eukaryota</taxon>
        <taxon>Fungi</taxon>
        <taxon>Dikarya</taxon>
        <taxon>Ascomycota</taxon>
        <taxon>Pezizomycotina</taxon>
        <taxon>Eurotiomycetes</taxon>
        <taxon>Eurotiomycetidae</taxon>
        <taxon>Eurotiales</taxon>
        <taxon>Aspergillaceae</taxon>
        <taxon>Aspergillus</taxon>
        <taxon>Aspergillus subgen. Nidulantes</taxon>
    </lineage>
</organism>
<sequence>MSPSSSSTSNWDFTPVINLLRSSPCQSGDHPVLDHRLRSSTGRSGSHPSNTDDVKTPSIQAGSLKHANSYSNIPRLGDFGALWELLGSTSSSPTPVDHRSHREEIQTPPSILAPHPTKPIVIFKRPPTTTSDVEQCGATSQPSPKHIPLLTCTEPCDDFLQEKIVIEPRTPRRNDHTRTGPRHERSSSESNAGGESDGAVSVFDRPFVKKQRGARPMVPPQIGIAEAIPEAFETPPSSFDELDEFLTPNGVKYMPSTGTIRVQPLAYKSAADRRVGLLTKLLNTFPDYADLIVQAGRSGKSKEDTVSTRPIHVFVDMSNIMVGFHDTMKISRNIPIKTRIRRLPLSFQSFSLILERGRPTAKRILVGSDRFAAISEGKLLGYEANILDRVQKVKQPTSRQLKYRKNPRVGSHEAGHGSETNDAPEERWVEQGVDEILHLKILESLLDTDKPATIVLATGDAAEAEFSGGFMKMVERALQRGWRVELISFSQVTSYAYHYLPPYLPHAAPHHHRLSLALHNDYKEAQYRDPPPPHSMTTFTTQDLYGGAIKGIIPEGWLDASDLRQIPDHQEIFLSPTTLSHVIIEVNERVAQETALAGVRTRLQDLTDFLGANPEATPETIDKAAALYHINDIRENGEADHLRIVLAPHRVAMARFPAAMRVRAYKGVVALSSSERARGGGVVQRVSASIGGAAAGSSADGALGSTVSCHYLLVRLEEQDTDVLVLVNVPHREFDENGDPRGLSREEELASELVEGLVEKLHVVDWGLFG</sequence>
<dbReference type="EMBL" id="JYKN01000267">
    <property type="protein sequence ID" value="KKK25042.1"/>
    <property type="molecule type" value="Genomic_DNA"/>
</dbReference>
<feature type="region of interest" description="Disordered" evidence="4">
    <location>
        <begin position="22"/>
        <end position="58"/>
    </location>
</feature>
<evidence type="ECO:0000256" key="1">
    <source>
        <dbReference type="ARBA" id="ARBA00010307"/>
    </source>
</evidence>
<dbReference type="AlphaFoldDB" id="A0A0F8XNF5"/>
<dbReference type="VEuPathDB" id="FungiDB:P175DRAFT_0511616"/>
<keyword evidence="6" id="KW-1185">Reference proteome</keyword>
<dbReference type="OrthoDB" id="5590473at2759"/>
<dbReference type="CDD" id="cd18724">
    <property type="entry name" value="PIN_LabA-like"/>
    <property type="match status" value="1"/>
</dbReference>
<evidence type="ECO:0000313" key="6">
    <source>
        <dbReference type="Proteomes" id="UP000034947"/>
    </source>
</evidence>
<keyword evidence="2" id="KW-0813">Transport</keyword>
<accession>A0A0F8XNF5</accession>
<dbReference type="GO" id="GO:0031267">
    <property type="term" value="F:small GTPase binding"/>
    <property type="evidence" value="ECO:0007669"/>
    <property type="project" value="TreeGrafter"/>
</dbReference>
<proteinExistence type="inferred from homology"/>
<feature type="region of interest" description="Disordered" evidence="4">
    <location>
        <begin position="397"/>
        <end position="424"/>
    </location>
</feature>
<dbReference type="PANTHER" id="PTHR15837:SF0">
    <property type="entry name" value="RAN GUANINE NUCLEOTIDE RELEASE FACTOR"/>
    <property type="match status" value="1"/>
</dbReference>
<dbReference type="Gene3D" id="3.40.50.1010">
    <property type="entry name" value="5'-nuclease"/>
    <property type="match status" value="1"/>
</dbReference>
<keyword evidence="3" id="KW-0653">Protein transport</keyword>
<dbReference type="GO" id="GO:0005085">
    <property type="term" value="F:guanyl-nucleotide exchange factor activity"/>
    <property type="evidence" value="ECO:0007669"/>
    <property type="project" value="TreeGrafter"/>
</dbReference>
<dbReference type="GO" id="GO:0006606">
    <property type="term" value="P:protein import into nucleus"/>
    <property type="evidence" value="ECO:0007669"/>
    <property type="project" value="TreeGrafter"/>
</dbReference>
<dbReference type="GO" id="GO:0005634">
    <property type="term" value="C:nucleus"/>
    <property type="evidence" value="ECO:0007669"/>
    <property type="project" value="TreeGrafter"/>
</dbReference>
<protein>
    <submittedName>
        <fullName evidence="5">Uncharacterized protein</fullName>
    </submittedName>
</protein>
<comment type="similarity">
    <text evidence="1">Belongs to the MOG1 family.</text>
</comment>
<evidence type="ECO:0000256" key="4">
    <source>
        <dbReference type="SAM" id="MobiDB-lite"/>
    </source>
</evidence>
<dbReference type="InterPro" id="IPR007681">
    <property type="entry name" value="Mog1"/>
</dbReference>
<evidence type="ECO:0000256" key="3">
    <source>
        <dbReference type="ARBA" id="ARBA00022927"/>
    </source>
</evidence>
<reference evidence="5 6" key="1">
    <citation type="submission" date="2015-02" db="EMBL/GenBank/DDBJ databases">
        <title>Draft Genome Sequences of Two Closely-Related Aflatoxigenic Aspergillus Species Obtained from the Cote d'Ivoire.</title>
        <authorList>
            <person name="Moore G.G."/>
            <person name="Beltz S.B."/>
            <person name="Mack B.M."/>
        </authorList>
    </citation>
    <scope>NUCLEOTIDE SEQUENCE [LARGE SCALE GENOMIC DNA]</scope>
    <source>
        <strain evidence="5 6">SRRC1432</strain>
    </source>
</reference>
<dbReference type="Gene3D" id="3.40.1000.10">
    <property type="entry name" value="Mog1/PsbP, alpha/beta/alpha sandwich"/>
    <property type="match status" value="1"/>
</dbReference>
<comment type="caution">
    <text evidence="5">The sequence shown here is derived from an EMBL/GenBank/DDBJ whole genome shotgun (WGS) entry which is preliminary data.</text>
</comment>
<dbReference type="Proteomes" id="UP000034947">
    <property type="component" value="Unassembled WGS sequence"/>
</dbReference>
<name>A0A0F8XNF5_9EURO</name>
<dbReference type="Pfam" id="PF04603">
    <property type="entry name" value="Mog1"/>
    <property type="match status" value="1"/>
</dbReference>
<evidence type="ECO:0000313" key="5">
    <source>
        <dbReference type="EMBL" id="KKK25042.1"/>
    </source>
</evidence>
<feature type="region of interest" description="Disordered" evidence="4">
    <location>
        <begin position="166"/>
        <end position="199"/>
    </location>
</feature>
<evidence type="ECO:0000256" key="2">
    <source>
        <dbReference type="ARBA" id="ARBA00022448"/>
    </source>
</evidence>
<feature type="compositionally biased region" description="Basic and acidic residues" evidence="4">
    <location>
        <begin position="166"/>
        <end position="187"/>
    </location>
</feature>
<dbReference type="PANTHER" id="PTHR15837">
    <property type="entry name" value="RAN GUANINE NUCLEOTIDE RELEASE FACTOR"/>
    <property type="match status" value="1"/>
</dbReference>
<dbReference type="InterPro" id="IPR016123">
    <property type="entry name" value="Mog1/PsbP_a/b/a-sand"/>
</dbReference>
<dbReference type="SUPFAM" id="SSF55724">
    <property type="entry name" value="Mog1p/PsbP-like"/>
    <property type="match status" value="1"/>
</dbReference>
<gene>
    <name evidence="5" type="ORF">AOCH_003062</name>
</gene>
<feature type="compositionally biased region" description="Polar residues" evidence="4">
    <location>
        <begin position="39"/>
        <end position="49"/>
    </location>
</feature>